<organism evidence="1 2">
    <name type="scientific">Tothia fuscella</name>
    <dbReference type="NCBI Taxonomy" id="1048955"/>
    <lineage>
        <taxon>Eukaryota</taxon>
        <taxon>Fungi</taxon>
        <taxon>Dikarya</taxon>
        <taxon>Ascomycota</taxon>
        <taxon>Pezizomycotina</taxon>
        <taxon>Dothideomycetes</taxon>
        <taxon>Pleosporomycetidae</taxon>
        <taxon>Venturiales</taxon>
        <taxon>Cylindrosympodiaceae</taxon>
        <taxon>Tothia</taxon>
    </lineage>
</organism>
<sequence>MDVHKPYSIIECLPVEILEEITRHLAPTVEERIYPFLRCLDFYDDYDNYDDSFEGFKEDCASAISEHPVLSQHVRRVIFIAPLLAGHHADYSYYRKAINGQVHLDFSIQVGQRNKNISHVGLQACTKALEDQHFPYTEAQMRDGHEAYLTHYRAQCKTLKRYMLRLEPSQSLSPTVIEKRYPDIVLDHPYDWANRGHELVDHTVRVLRALAVSRICLQELTFAGRSGKFTLPLDFSWTGVPGWPKTIDLHGLRRLDIGLHTDNDLRNQGVDDESDWSSTLCPILKAAPRLEELLGISKSSKANALGLHFDARVASSFFTRHTGLRELSLDGVYILDKRWRTLFTSLREQPTLHNFEFSELRPTTGDGPIGMSTTSGEVKNDWYTPLEEVDHELNDYIHGRGKWTEALSDKWGST</sequence>
<dbReference type="EMBL" id="MU007019">
    <property type="protein sequence ID" value="KAF2433854.1"/>
    <property type="molecule type" value="Genomic_DNA"/>
</dbReference>
<name>A0A9P4NWW2_9PEZI</name>
<accession>A0A9P4NWW2</accession>
<reference evidence="1" key="1">
    <citation type="journal article" date="2020" name="Stud. Mycol.">
        <title>101 Dothideomycetes genomes: a test case for predicting lifestyles and emergence of pathogens.</title>
        <authorList>
            <person name="Haridas S."/>
            <person name="Albert R."/>
            <person name="Binder M."/>
            <person name="Bloem J."/>
            <person name="Labutti K."/>
            <person name="Salamov A."/>
            <person name="Andreopoulos B."/>
            <person name="Baker S."/>
            <person name="Barry K."/>
            <person name="Bills G."/>
            <person name="Bluhm B."/>
            <person name="Cannon C."/>
            <person name="Castanera R."/>
            <person name="Culley D."/>
            <person name="Daum C."/>
            <person name="Ezra D."/>
            <person name="Gonzalez J."/>
            <person name="Henrissat B."/>
            <person name="Kuo A."/>
            <person name="Liang C."/>
            <person name="Lipzen A."/>
            <person name="Lutzoni F."/>
            <person name="Magnuson J."/>
            <person name="Mondo S."/>
            <person name="Nolan M."/>
            <person name="Ohm R."/>
            <person name="Pangilinan J."/>
            <person name="Park H.-J."/>
            <person name="Ramirez L."/>
            <person name="Alfaro M."/>
            <person name="Sun H."/>
            <person name="Tritt A."/>
            <person name="Yoshinaga Y."/>
            <person name="Zwiers L.-H."/>
            <person name="Turgeon B."/>
            <person name="Goodwin S."/>
            <person name="Spatafora J."/>
            <person name="Crous P."/>
            <person name="Grigoriev I."/>
        </authorList>
    </citation>
    <scope>NUCLEOTIDE SEQUENCE</scope>
    <source>
        <strain evidence="1">CBS 130266</strain>
    </source>
</reference>
<dbReference type="OrthoDB" id="5422529at2759"/>
<evidence type="ECO:0000313" key="2">
    <source>
        <dbReference type="Proteomes" id="UP000800235"/>
    </source>
</evidence>
<comment type="caution">
    <text evidence="1">The sequence shown here is derived from an EMBL/GenBank/DDBJ whole genome shotgun (WGS) entry which is preliminary data.</text>
</comment>
<evidence type="ECO:0000313" key="1">
    <source>
        <dbReference type="EMBL" id="KAF2433854.1"/>
    </source>
</evidence>
<dbReference type="AlphaFoldDB" id="A0A9P4NWW2"/>
<protein>
    <submittedName>
        <fullName evidence="1">Uncharacterized protein</fullName>
    </submittedName>
</protein>
<gene>
    <name evidence="1" type="ORF">EJ08DRAFT_694332</name>
</gene>
<keyword evidence="2" id="KW-1185">Reference proteome</keyword>
<proteinExistence type="predicted"/>
<dbReference type="Proteomes" id="UP000800235">
    <property type="component" value="Unassembled WGS sequence"/>
</dbReference>